<dbReference type="PROSITE" id="PS50062">
    <property type="entry name" value="BCL2_FAMILY"/>
    <property type="match status" value="1"/>
</dbReference>
<dbReference type="AlphaFoldDB" id="A0A0R3TAL5"/>
<dbReference type="PANTHER" id="PTHR11256">
    <property type="entry name" value="BCL-2 RELATED"/>
    <property type="match status" value="1"/>
</dbReference>
<dbReference type="GO" id="GO:0042981">
    <property type="term" value="P:regulation of apoptotic process"/>
    <property type="evidence" value="ECO:0007669"/>
    <property type="project" value="InterPro"/>
</dbReference>
<dbReference type="InterPro" id="IPR002475">
    <property type="entry name" value="Bcl2-like"/>
</dbReference>
<evidence type="ECO:0000256" key="3">
    <source>
        <dbReference type="SAM" id="Phobius"/>
    </source>
</evidence>
<dbReference type="InterPro" id="IPR046371">
    <property type="entry name" value="Bcl-2_BH1-3"/>
</dbReference>
<evidence type="ECO:0000259" key="4">
    <source>
        <dbReference type="SMART" id="SM00337"/>
    </source>
</evidence>
<evidence type="ECO:0000256" key="2">
    <source>
        <dbReference type="ARBA" id="ARBA00022703"/>
    </source>
</evidence>
<dbReference type="WBParaSite" id="HNAJ_0000410401-mRNA-1">
    <property type="protein sequence ID" value="HNAJ_0000410401-mRNA-1"/>
    <property type="gene ID" value="HNAJ_0000410401"/>
</dbReference>
<reference evidence="5 6" key="2">
    <citation type="submission" date="2018-11" db="EMBL/GenBank/DDBJ databases">
        <authorList>
            <consortium name="Pathogen Informatics"/>
        </authorList>
    </citation>
    <scope>NUCLEOTIDE SEQUENCE [LARGE SCALE GENOMIC DNA]</scope>
</reference>
<organism evidence="7">
    <name type="scientific">Rodentolepis nana</name>
    <name type="common">Dwarf tapeworm</name>
    <name type="synonym">Hymenolepis nana</name>
    <dbReference type="NCBI Taxonomy" id="102285"/>
    <lineage>
        <taxon>Eukaryota</taxon>
        <taxon>Metazoa</taxon>
        <taxon>Spiralia</taxon>
        <taxon>Lophotrochozoa</taxon>
        <taxon>Platyhelminthes</taxon>
        <taxon>Cestoda</taxon>
        <taxon>Eucestoda</taxon>
        <taxon>Cyclophyllidea</taxon>
        <taxon>Hymenolepididae</taxon>
        <taxon>Rodentolepis</taxon>
    </lineage>
</organism>
<dbReference type="EMBL" id="UZAE01002685">
    <property type="protein sequence ID" value="VDN99961.1"/>
    <property type="molecule type" value="Genomic_DNA"/>
</dbReference>
<dbReference type="GO" id="GO:0001836">
    <property type="term" value="P:release of cytochrome c from mitochondria"/>
    <property type="evidence" value="ECO:0007669"/>
    <property type="project" value="TreeGrafter"/>
</dbReference>
<dbReference type="Gene3D" id="1.10.437.10">
    <property type="entry name" value="Blc2-like"/>
    <property type="match status" value="1"/>
</dbReference>
<accession>A0A0R3TAL5</accession>
<evidence type="ECO:0000313" key="6">
    <source>
        <dbReference type="Proteomes" id="UP000278807"/>
    </source>
</evidence>
<gene>
    <name evidence="5" type="ORF">HNAJ_LOCUS4102</name>
</gene>
<name>A0A0R3TAL5_RODNA</name>
<keyword evidence="3" id="KW-0472">Membrane</keyword>
<keyword evidence="2" id="KW-0053">Apoptosis</keyword>
<evidence type="ECO:0000313" key="7">
    <source>
        <dbReference type="WBParaSite" id="HNAJ_0000410401-mRNA-1"/>
    </source>
</evidence>
<dbReference type="STRING" id="102285.A0A0R3TAL5"/>
<feature type="transmembrane region" description="Helical" evidence="3">
    <location>
        <begin position="164"/>
        <end position="186"/>
    </location>
</feature>
<dbReference type="GO" id="GO:0097192">
    <property type="term" value="P:extrinsic apoptotic signaling pathway in absence of ligand"/>
    <property type="evidence" value="ECO:0007669"/>
    <property type="project" value="TreeGrafter"/>
</dbReference>
<dbReference type="GO" id="GO:0008630">
    <property type="term" value="P:intrinsic apoptotic signaling pathway in response to DNA damage"/>
    <property type="evidence" value="ECO:0007669"/>
    <property type="project" value="TreeGrafter"/>
</dbReference>
<dbReference type="Proteomes" id="UP000278807">
    <property type="component" value="Unassembled WGS sequence"/>
</dbReference>
<dbReference type="OrthoDB" id="8856583at2759"/>
<comment type="similarity">
    <text evidence="1">Belongs to the Bcl-2 family.</text>
</comment>
<sequence>QISDRIEETSVEEVENSFPNICLGLIASQIPVELPGLSINLKSDEQKVVEQLAQIGEKINALFGSEIESMLGQFHSTISPFGILSKIFSGLFKDKEYSWGKIFAFIHFGVKLFLKSIDNIIPIKLKDTCFEIVKAIGIQLAKGAFEWIAKRGGWRRIVSVEDSIALPLVGAVGAVGAVGVVAVGLIKFIRLWL</sequence>
<dbReference type="SMART" id="SM00337">
    <property type="entry name" value="BCL"/>
    <property type="match status" value="1"/>
</dbReference>
<dbReference type="GO" id="GO:0051400">
    <property type="term" value="F:BH domain binding"/>
    <property type="evidence" value="ECO:0007669"/>
    <property type="project" value="TreeGrafter"/>
</dbReference>
<keyword evidence="6" id="KW-1185">Reference proteome</keyword>
<protein>
    <submittedName>
        <fullName evidence="7">BCL domain-containing protein</fullName>
    </submittedName>
</protein>
<evidence type="ECO:0000256" key="1">
    <source>
        <dbReference type="ARBA" id="ARBA00009458"/>
    </source>
</evidence>
<dbReference type="InterPro" id="IPR036834">
    <property type="entry name" value="Bcl-2-like_sf"/>
</dbReference>
<keyword evidence="3" id="KW-1133">Transmembrane helix</keyword>
<evidence type="ECO:0000313" key="5">
    <source>
        <dbReference type="EMBL" id="VDN99961.1"/>
    </source>
</evidence>
<feature type="domain" description="Bcl-2 Bcl-2 homology region 1-3" evidence="4">
    <location>
        <begin position="52"/>
        <end position="154"/>
    </location>
</feature>
<dbReference type="InterPro" id="IPR026298">
    <property type="entry name" value="Bcl-2_fam"/>
</dbReference>
<dbReference type="Pfam" id="PF00452">
    <property type="entry name" value="Bcl-2"/>
    <property type="match status" value="1"/>
</dbReference>
<proteinExistence type="inferred from homology"/>
<dbReference type="SUPFAM" id="SSF56854">
    <property type="entry name" value="Bcl-2 inhibitors of programmed cell death"/>
    <property type="match status" value="1"/>
</dbReference>
<dbReference type="GO" id="GO:0005741">
    <property type="term" value="C:mitochondrial outer membrane"/>
    <property type="evidence" value="ECO:0007669"/>
    <property type="project" value="TreeGrafter"/>
</dbReference>
<reference evidence="7" key="1">
    <citation type="submission" date="2017-02" db="UniProtKB">
        <authorList>
            <consortium name="WormBaseParasite"/>
        </authorList>
    </citation>
    <scope>IDENTIFICATION</scope>
</reference>
<keyword evidence="3" id="KW-0812">Transmembrane</keyword>